<gene>
    <name evidence="2" type="ORF">GHK86_04565</name>
</gene>
<dbReference type="Proteomes" id="UP000437736">
    <property type="component" value="Unassembled WGS sequence"/>
</dbReference>
<protein>
    <submittedName>
        <fullName evidence="2">Uncharacterized protein</fullName>
    </submittedName>
</protein>
<reference evidence="2 3" key="1">
    <citation type="submission" date="2019-11" db="EMBL/GenBank/DDBJ databases">
        <title>Acidiferrimicrobium australis gen. nov., sp. nov., an acidophilic and obligately heterotrophic, member of the Actinobacteria that catalyses dissimilatory oxido- reduction of iron isolated from metal-rich acidic water in Chile.</title>
        <authorList>
            <person name="Gonzalez D."/>
            <person name="Huber K."/>
            <person name="Hedrich S."/>
            <person name="Rojas-Villalobos C."/>
            <person name="Quatrini R."/>
            <person name="Dinamarca M.A."/>
            <person name="Schwarz A."/>
            <person name="Canales C."/>
            <person name="Nancucheo I."/>
        </authorList>
    </citation>
    <scope>NUCLEOTIDE SEQUENCE [LARGE SCALE GENOMIC DNA]</scope>
    <source>
        <strain evidence="2 3">USS-CCA1</strain>
    </source>
</reference>
<organism evidence="2 3">
    <name type="scientific">Acidiferrimicrobium australe</name>
    <dbReference type="NCBI Taxonomy" id="2664430"/>
    <lineage>
        <taxon>Bacteria</taxon>
        <taxon>Bacillati</taxon>
        <taxon>Actinomycetota</taxon>
        <taxon>Acidimicrobiia</taxon>
        <taxon>Acidimicrobiales</taxon>
        <taxon>Acidimicrobiaceae</taxon>
        <taxon>Acidiferrimicrobium</taxon>
    </lineage>
</organism>
<comment type="caution">
    <text evidence="2">The sequence shown here is derived from an EMBL/GenBank/DDBJ whole genome shotgun (WGS) entry which is preliminary data.</text>
</comment>
<keyword evidence="3" id="KW-1185">Reference proteome</keyword>
<feature type="region of interest" description="Disordered" evidence="1">
    <location>
        <begin position="1"/>
        <end position="69"/>
    </location>
</feature>
<proteinExistence type="predicted"/>
<accession>A0ABW9QQM4</accession>
<dbReference type="EMBL" id="WJHE01000192">
    <property type="protein sequence ID" value="MST31998.1"/>
    <property type="molecule type" value="Genomic_DNA"/>
</dbReference>
<name>A0ABW9QQM4_9ACTN</name>
<sequence>MIRSASDGAGGAGGPGTRLLRPADARIVAVGAPGTGSSAPGPGTRRQLGKVSGGSDARESGSGAGGGYADLASPATAPFGGIVGRAAQRRTPCLAMWLTHNLERPG</sequence>
<evidence type="ECO:0000313" key="3">
    <source>
        <dbReference type="Proteomes" id="UP000437736"/>
    </source>
</evidence>
<feature type="compositionally biased region" description="Low complexity" evidence="1">
    <location>
        <begin position="28"/>
        <end position="44"/>
    </location>
</feature>
<evidence type="ECO:0000256" key="1">
    <source>
        <dbReference type="SAM" id="MobiDB-lite"/>
    </source>
</evidence>
<evidence type="ECO:0000313" key="2">
    <source>
        <dbReference type="EMBL" id="MST31998.1"/>
    </source>
</evidence>